<organism evidence="2 3">
    <name type="scientific">Daedalea quercina L-15889</name>
    <dbReference type="NCBI Taxonomy" id="1314783"/>
    <lineage>
        <taxon>Eukaryota</taxon>
        <taxon>Fungi</taxon>
        <taxon>Dikarya</taxon>
        <taxon>Basidiomycota</taxon>
        <taxon>Agaricomycotina</taxon>
        <taxon>Agaricomycetes</taxon>
        <taxon>Polyporales</taxon>
        <taxon>Fomitopsis</taxon>
    </lineage>
</organism>
<dbReference type="AlphaFoldDB" id="A0A165U6N0"/>
<name>A0A165U6N0_9APHY</name>
<feature type="transmembrane region" description="Helical" evidence="1">
    <location>
        <begin position="47"/>
        <end position="67"/>
    </location>
</feature>
<keyword evidence="1" id="KW-0812">Transmembrane</keyword>
<dbReference type="Proteomes" id="UP000076727">
    <property type="component" value="Unassembled WGS sequence"/>
</dbReference>
<keyword evidence="3" id="KW-1185">Reference proteome</keyword>
<gene>
    <name evidence="2" type="ORF">DAEQUDRAFT_194621</name>
</gene>
<keyword evidence="1" id="KW-0472">Membrane</keyword>
<accession>A0A165U6N0</accession>
<keyword evidence="1" id="KW-1133">Transmembrane helix</keyword>
<dbReference type="EMBL" id="KV429033">
    <property type="protein sequence ID" value="KZT74471.1"/>
    <property type="molecule type" value="Genomic_DNA"/>
</dbReference>
<evidence type="ECO:0000256" key="1">
    <source>
        <dbReference type="SAM" id="Phobius"/>
    </source>
</evidence>
<protein>
    <submittedName>
        <fullName evidence="2">Uncharacterized protein</fullName>
    </submittedName>
</protein>
<sequence>MYAFLVAIIKSARCHYLIRGELSVDMPFMICELQSTRLRRYRKLSTFYLLSMLCVECLVFAENSVYASKTILR</sequence>
<evidence type="ECO:0000313" key="3">
    <source>
        <dbReference type="Proteomes" id="UP000076727"/>
    </source>
</evidence>
<proteinExistence type="predicted"/>
<evidence type="ECO:0000313" key="2">
    <source>
        <dbReference type="EMBL" id="KZT74471.1"/>
    </source>
</evidence>
<reference evidence="2 3" key="1">
    <citation type="journal article" date="2016" name="Mol. Biol. Evol.">
        <title>Comparative Genomics of Early-Diverging Mushroom-Forming Fungi Provides Insights into the Origins of Lignocellulose Decay Capabilities.</title>
        <authorList>
            <person name="Nagy L.G."/>
            <person name="Riley R."/>
            <person name="Tritt A."/>
            <person name="Adam C."/>
            <person name="Daum C."/>
            <person name="Floudas D."/>
            <person name="Sun H."/>
            <person name="Yadav J.S."/>
            <person name="Pangilinan J."/>
            <person name="Larsson K.H."/>
            <person name="Matsuura K."/>
            <person name="Barry K."/>
            <person name="Labutti K."/>
            <person name="Kuo R."/>
            <person name="Ohm R.A."/>
            <person name="Bhattacharya S.S."/>
            <person name="Shirouzu T."/>
            <person name="Yoshinaga Y."/>
            <person name="Martin F.M."/>
            <person name="Grigoriev I.V."/>
            <person name="Hibbett D.S."/>
        </authorList>
    </citation>
    <scope>NUCLEOTIDE SEQUENCE [LARGE SCALE GENOMIC DNA]</scope>
    <source>
        <strain evidence="2 3">L-15889</strain>
    </source>
</reference>